<name>A0A8H9M318_9PSEU</name>
<sequence length="90" mass="9909">MKPEPAASSLTAVSFGRRPARSAILGASALTSDIVAATHRHRDSSLVTEMHRGTLRGFVTHHVWSEISRVLEDRARESGDFDLDAALRLW</sequence>
<keyword evidence="2" id="KW-1185">Reference proteome</keyword>
<dbReference type="Proteomes" id="UP000658656">
    <property type="component" value="Unassembled WGS sequence"/>
</dbReference>
<accession>A0A8H9M318</accession>
<dbReference type="AlphaFoldDB" id="A0A8H9M318"/>
<evidence type="ECO:0000313" key="2">
    <source>
        <dbReference type="Proteomes" id="UP000658656"/>
    </source>
</evidence>
<proteinExistence type="predicted"/>
<organism evidence="1 2">
    <name type="scientific">Amycolatopsis bartoniae</name>
    <dbReference type="NCBI Taxonomy" id="941986"/>
    <lineage>
        <taxon>Bacteria</taxon>
        <taxon>Bacillati</taxon>
        <taxon>Actinomycetota</taxon>
        <taxon>Actinomycetes</taxon>
        <taxon>Pseudonocardiales</taxon>
        <taxon>Pseudonocardiaceae</taxon>
        <taxon>Amycolatopsis</taxon>
    </lineage>
</organism>
<evidence type="ECO:0000313" key="1">
    <source>
        <dbReference type="EMBL" id="GHF35348.1"/>
    </source>
</evidence>
<dbReference type="EMBL" id="BNAV01000001">
    <property type="protein sequence ID" value="GHF35348.1"/>
    <property type="molecule type" value="Genomic_DNA"/>
</dbReference>
<comment type="caution">
    <text evidence="1">The sequence shown here is derived from an EMBL/GenBank/DDBJ whole genome shotgun (WGS) entry which is preliminary data.</text>
</comment>
<reference evidence="1" key="1">
    <citation type="journal article" date="2014" name="Int. J. Syst. Evol. Microbiol.">
        <title>Complete genome sequence of Corynebacterium casei LMG S-19264T (=DSM 44701T), isolated from a smear-ripened cheese.</title>
        <authorList>
            <consortium name="US DOE Joint Genome Institute (JGI-PGF)"/>
            <person name="Walter F."/>
            <person name="Albersmeier A."/>
            <person name="Kalinowski J."/>
            <person name="Ruckert C."/>
        </authorList>
    </citation>
    <scope>NUCLEOTIDE SEQUENCE</scope>
    <source>
        <strain evidence="1">CGMCC 4.7679</strain>
    </source>
</reference>
<gene>
    <name evidence="1" type="ORF">GCM10017566_05150</name>
</gene>
<protein>
    <submittedName>
        <fullName evidence="1">Uncharacterized protein</fullName>
    </submittedName>
</protein>
<reference evidence="1" key="2">
    <citation type="submission" date="2020-09" db="EMBL/GenBank/DDBJ databases">
        <authorList>
            <person name="Sun Q."/>
            <person name="Zhou Y."/>
        </authorList>
    </citation>
    <scope>NUCLEOTIDE SEQUENCE</scope>
    <source>
        <strain evidence="1">CGMCC 4.7679</strain>
    </source>
</reference>